<name>A0A6A6B6J3_9PEZI</name>
<evidence type="ECO:0000256" key="16">
    <source>
        <dbReference type="ARBA" id="ARBA00081329"/>
    </source>
</evidence>
<keyword evidence="10" id="KW-0804">Transcription</keyword>
<keyword evidence="3" id="KW-0677">Repeat</keyword>
<proteinExistence type="inferred from homology"/>
<comment type="subcellular location">
    <subcellularLocation>
        <location evidence="1">Nucleus</location>
    </subcellularLocation>
</comment>
<evidence type="ECO:0000313" key="20">
    <source>
        <dbReference type="EMBL" id="KAF2139729.1"/>
    </source>
</evidence>
<evidence type="ECO:0000256" key="2">
    <source>
        <dbReference type="ARBA" id="ARBA00007025"/>
    </source>
</evidence>
<comment type="function">
    <text evidence="12">Regulates transcription in association with TATA binding protein (TBP). Removes TBP from the TATA box via its C-terminal ATPase activity. Both transcription activation and repression require its ATPase activity. Part of the NCT transcriptional regulatory complex that acts as a key regulator of ergosterol biosynthesis and the azole exporter cdr1B. The NCT complex binds the promoters of genes linked to azole susceptibility, and especially represses the expression of cdr1B transporter.</text>
</comment>
<keyword evidence="4" id="KW-0547">Nucleotide-binding</keyword>
<dbReference type="GO" id="GO:0017025">
    <property type="term" value="F:TBP-class protein binding"/>
    <property type="evidence" value="ECO:0007669"/>
    <property type="project" value="InterPro"/>
</dbReference>
<gene>
    <name evidence="20" type="ORF">K452DRAFT_300243</name>
</gene>
<evidence type="ECO:0000259" key="18">
    <source>
        <dbReference type="PROSITE" id="PS51192"/>
    </source>
</evidence>
<feature type="region of interest" description="Disordered" evidence="17">
    <location>
        <begin position="718"/>
        <end position="765"/>
    </location>
</feature>
<keyword evidence="5" id="KW-0378">Hydrolase</keyword>
<dbReference type="FunFam" id="3.40.50.10810:FF:000009">
    <property type="entry name" value="B-TFIID TATA-box-binding protein-associated factor 1"/>
    <property type="match status" value="1"/>
</dbReference>
<evidence type="ECO:0000256" key="12">
    <source>
        <dbReference type="ARBA" id="ARBA00053370"/>
    </source>
</evidence>
<comment type="subunit">
    <text evidence="13">Forms the NCT transcriptional regulatory complex with nctA and nctB.</text>
</comment>
<dbReference type="RefSeq" id="XP_033395442.1">
    <property type="nucleotide sequence ID" value="XM_033542309.1"/>
</dbReference>
<evidence type="ECO:0000256" key="5">
    <source>
        <dbReference type="ARBA" id="ARBA00022801"/>
    </source>
</evidence>
<dbReference type="CDD" id="cd18793">
    <property type="entry name" value="SF2_C_SNF"/>
    <property type="match status" value="1"/>
</dbReference>
<dbReference type="SMART" id="SM00490">
    <property type="entry name" value="HELICc"/>
    <property type="match status" value="1"/>
</dbReference>
<dbReference type="SUPFAM" id="SSF48371">
    <property type="entry name" value="ARM repeat"/>
    <property type="match status" value="1"/>
</dbReference>
<dbReference type="Gene3D" id="3.40.50.10810">
    <property type="entry name" value="Tandem AAA-ATPase domain"/>
    <property type="match status" value="1"/>
</dbReference>
<comment type="similarity">
    <text evidence="2">Belongs to the SNF2/RAD54 helicase family.</text>
</comment>
<dbReference type="InterPro" id="IPR016024">
    <property type="entry name" value="ARM-type_fold"/>
</dbReference>
<dbReference type="InterPro" id="IPR014001">
    <property type="entry name" value="Helicase_ATP-bd"/>
</dbReference>
<evidence type="ECO:0000313" key="21">
    <source>
        <dbReference type="Proteomes" id="UP000799438"/>
    </source>
</evidence>
<dbReference type="PROSITE" id="PS51192">
    <property type="entry name" value="HELICASE_ATP_BIND_1"/>
    <property type="match status" value="1"/>
</dbReference>
<dbReference type="PANTHER" id="PTHR36498:SF1">
    <property type="entry name" value="TATA-BINDING PROTEIN-ASSOCIATED FACTOR 172"/>
    <property type="match status" value="1"/>
</dbReference>
<dbReference type="Pfam" id="PF00176">
    <property type="entry name" value="SNF2-rel_dom"/>
    <property type="match status" value="1"/>
</dbReference>
<evidence type="ECO:0000256" key="8">
    <source>
        <dbReference type="ARBA" id="ARBA00023015"/>
    </source>
</evidence>
<dbReference type="Proteomes" id="UP000799438">
    <property type="component" value="Unassembled WGS sequence"/>
</dbReference>
<evidence type="ECO:0000256" key="17">
    <source>
        <dbReference type="SAM" id="MobiDB-lite"/>
    </source>
</evidence>
<keyword evidence="21" id="KW-1185">Reference proteome</keyword>
<dbReference type="GeneID" id="54299806"/>
<dbReference type="GO" id="GO:0016887">
    <property type="term" value="F:ATP hydrolysis activity"/>
    <property type="evidence" value="ECO:0007669"/>
    <property type="project" value="InterPro"/>
</dbReference>
<feature type="region of interest" description="Disordered" evidence="17">
    <location>
        <begin position="183"/>
        <end position="229"/>
    </location>
</feature>
<keyword evidence="11" id="KW-0539">Nucleus</keyword>
<dbReference type="FunFam" id="1.25.10.10:FF:000508">
    <property type="entry name" value="Probable helicase mot1"/>
    <property type="match status" value="1"/>
</dbReference>
<keyword evidence="6" id="KW-0347">Helicase</keyword>
<keyword evidence="7" id="KW-0067">ATP-binding</keyword>
<feature type="domain" description="Helicase ATP-binding" evidence="18">
    <location>
        <begin position="1343"/>
        <end position="1516"/>
    </location>
</feature>
<dbReference type="GO" id="GO:0005524">
    <property type="term" value="F:ATP binding"/>
    <property type="evidence" value="ECO:0007669"/>
    <property type="project" value="UniProtKB-KW"/>
</dbReference>
<evidence type="ECO:0000256" key="14">
    <source>
        <dbReference type="ARBA" id="ARBA00073046"/>
    </source>
</evidence>
<dbReference type="Pfam" id="PF12054">
    <property type="entry name" value="DUF3535"/>
    <property type="match status" value="1"/>
</dbReference>
<dbReference type="PROSITE" id="PS51194">
    <property type="entry name" value="HELICASE_CTER"/>
    <property type="match status" value="1"/>
</dbReference>
<feature type="compositionally biased region" description="Polar residues" evidence="17">
    <location>
        <begin position="203"/>
        <end position="229"/>
    </location>
</feature>
<dbReference type="InterPro" id="IPR027417">
    <property type="entry name" value="P-loop_NTPase"/>
</dbReference>
<dbReference type="SMART" id="SM00487">
    <property type="entry name" value="DEXDc"/>
    <property type="match status" value="1"/>
</dbReference>
<evidence type="ECO:0000256" key="11">
    <source>
        <dbReference type="ARBA" id="ARBA00023242"/>
    </source>
</evidence>
<dbReference type="Gene3D" id="1.25.10.10">
    <property type="entry name" value="Leucine-rich Repeat Variant"/>
    <property type="match status" value="2"/>
</dbReference>
<dbReference type="InterPro" id="IPR049730">
    <property type="entry name" value="SNF2/RAD54-like_C"/>
</dbReference>
<dbReference type="InterPro" id="IPR038718">
    <property type="entry name" value="SNF2-like_sf"/>
</dbReference>
<keyword evidence="8" id="KW-0805">Transcription regulation</keyword>
<protein>
    <recommendedName>
        <fullName evidence="14">TATA-binding protein-associated factor mot1</fullName>
    </recommendedName>
    <alternativeName>
        <fullName evidence="16">Modifier of transcription 1</fullName>
    </alternativeName>
    <alternativeName>
        <fullName evidence="15">NCT transcriptional regulatory complex subunit mot1</fullName>
    </alternativeName>
</protein>
<dbReference type="InterPro" id="IPR044972">
    <property type="entry name" value="Mot1"/>
</dbReference>
<keyword evidence="9" id="KW-0238">DNA-binding</keyword>
<dbReference type="FunFam" id="1.25.10.10:FF:000445">
    <property type="entry name" value="Related to MOT1-transcriptional accessory protein"/>
    <property type="match status" value="1"/>
</dbReference>
<organism evidence="20 21">
    <name type="scientific">Aplosporella prunicola CBS 121167</name>
    <dbReference type="NCBI Taxonomy" id="1176127"/>
    <lineage>
        <taxon>Eukaryota</taxon>
        <taxon>Fungi</taxon>
        <taxon>Dikarya</taxon>
        <taxon>Ascomycota</taxon>
        <taxon>Pezizomycotina</taxon>
        <taxon>Dothideomycetes</taxon>
        <taxon>Dothideomycetes incertae sedis</taxon>
        <taxon>Botryosphaeriales</taxon>
        <taxon>Aplosporellaceae</taxon>
        <taxon>Aplosporella</taxon>
    </lineage>
</organism>
<dbReference type="Gene3D" id="3.40.50.300">
    <property type="entry name" value="P-loop containing nucleotide triphosphate hydrolases"/>
    <property type="match status" value="1"/>
</dbReference>
<dbReference type="GO" id="GO:0003677">
    <property type="term" value="F:DNA binding"/>
    <property type="evidence" value="ECO:0007669"/>
    <property type="project" value="UniProtKB-KW"/>
</dbReference>
<dbReference type="Pfam" id="PF00271">
    <property type="entry name" value="Helicase_C"/>
    <property type="match status" value="1"/>
</dbReference>
<evidence type="ECO:0000256" key="10">
    <source>
        <dbReference type="ARBA" id="ARBA00023163"/>
    </source>
</evidence>
<dbReference type="InterPro" id="IPR000330">
    <property type="entry name" value="SNF2_N"/>
</dbReference>
<dbReference type="GO" id="GO:0004386">
    <property type="term" value="F:helicase activity"/>
    <property type="evidence" value="ECO:0007669"/>
    <property type="project" value="UniProtKB-KW"/>
</dbReference>
<feature type="region of interest" description="Disordered" evidence="17">
    <location>
        <begin position="1860"/>
        <end position="1891"/>
    </location>
</feature>
<reference evidence="20" key="1">
    <citation type="journal article" date="2020" name="Stud. Mycol.">
        <title>101 Dothideomycetes genomes: a test case for predicting lifestyles and emergence of pathogens.</title>
        <authorList>
            <person name="Haridas S."/>
            <person name="Albert R."/>
            <person name="Binder M."/>
            <person name="Bloem J."/>
            <person name="Labutti K."/>
            <person name="Salamov A."/>
            <person name="Andreopoulos B."/>
            <person name="Baker S."/>
            <person name="Barry K."/>
            <person name="Bills G."/>
            <person name="Bluhm B."/>
            <person name="Cannon C."/>
            <person name="Castanera R."/>
            <person name="Culley D."/>
            <person name="Daum C."/>
            <person name="Ezra D."/>
            <person name="Gonzalez J."/>
            <person name="Henrissat B."/>
            <person name="Kuo A."/>
            <person name="Liang C."/>
            <person name="Lipzen A."/>
            <person name="Lutzoni F."/>
            <person name="Magnuson J."/>
            <person name="Mondo S."/>
            <person name="Nolan M."/>
            <person name="Ohm R."/>
            <person name="Pangilinan J."/>
            <person name="Park H.-J."/>
            <person name="Ramirez L."/>
            <person name="Alfaro M."/>
            <person name="Sun H."/>
            <person name="Tritt A."/>
            <person name="Yoshinaga Y."/>
            <person name="Zwiers L.-H."/>
            <person name="Turgeon B."/>
            <person name="Goodwin S."/>
            <person name="Spatafora J."/>
            <person name="Crous P."/>
            <person name="Grigoriev I."/>
        </authorList>
    </citation>
    <scope>NUCLEOTIDE SEQUENCE</scope>
    <source>
        <strain evidence="20">CBS 121167</strain>
    </source>
</reference>
<dbReference type="EMBL" id="ML995492">
    <property type="protein sequence ID" value="KAF2139729.1"/>
    <property type="molecule type" value="Genomic_DNA"/>
</dbReference>
<dbReference type="InterPro" id="IPR044078">
    <property type="entry name" value="Mot1_ATP-bd"/>
</dbReference>
<dbReference type="CDD" id="cd17999">
    <property type="entry name" value="DEXHc_Mot1"/>
    <property type="match status" value="1"/>
</dbReference>
<dbReference type="FunFam" id="3.40.50.300:FF:000428">
    <property type="entry name" value="TATA-binding protein-associated factor 172"/>
    <property type="match status" value="1"/>
</dbReference>
<accession>A0A6A6B6J3</accession>
<dbReference type="InterPro" id="IPR011989">
    <property type="entry name" value="ARM-like"/>
</dbReference>
<evidence type="ECO:0000256" key="13">
    <source>
        <dbReference type="ARBA" id="ARBA00064550"/>
    </source>
</evidence>
<evidence type="ECO:0000256" key="6">
    <source>
        <dbReference type="ARBA" id="ARBA00022806"/>
    </source>
</evidence>
<evidence type="ECO:0000256" key="7">
    <source>
        <dbReference type="ARBA" id="ARBA00022840"/>
    </source>
</evidence>
<dbReference type="SUPFAM" id="SSF52540">
    <property type="entry name" value="P-loop containing nucleoside triphosphate hydrolases"/>
    <property type="match status" value="2"/>
</dbReference>
<dbReference type="OrthoDB" id="10252227at2759"/>
<evidence type="ECO:0000256" key="1">
    <source>
        <dbReference type="ARBA" id="ARBA00004123"/>
    </source>
</evidence>
<feature type="domain" description="Helicase C-terminal" evidence="19">
    <location>
        <begin position="1692"/>
        <end position="1844"/>
    </location>
</feature>
<dbReference type="PANTHER" id="PTHR36498">
    <property type="entry name" value="TATA-BINDING PROTEIN-ASSOCIATED FACTOR 172"/>
    <property type="match status" value="1"/>
</dbReference>
<sequence>MASRLDRLVTLLETGSTQLIRNTAAQQLADIQKAHPEELFNLLTRVIPYLRSKSWDTRTAAAKAIGGIVENAEKFDPNADDEPPVKSETNGHASNGVAIKWEQLELPPLSEDALQLGTLDIPMILKNGKHLLGSAGREYDFKLAAMDPAERLAYQKKSLKARLGFGGEYFDEDIVTQEDIVPTASRSSMPPPTPGMHRIDTNVPRNNSISSPGHNPASSPTENTAQTPIDENGHALSKRQLNALKRKNKMHLKGQANKVRVIDLSTRRGSTDYPQTPAEPTPHPVKTEVKAEESESTNKIGDYFSIERQGGDDETKVVSEFKGAPVPEKSTFQTEAEEEGLEWPYDKLCEILTVDLFDPNWEIRHGAAMGLREVVRVHGAGAGRSRGKTRAQNDLLNQRWLDDMSCRICCVFMLDRFGDYVSDNVVAPIRETAGQTLGAVLQYLSPDLVRAVYMVLYRLVMQDEFNEKRVWQACHGGMIGMRYLVAVRNDLLLTDSSLMDGVLNAVMRGLGDFDDDVRAVSAATLIPVAKEFVNLRPAALNSLIHIVWDCLSNLSDDLSASTGSVMDLLAKLCSFTEVLDAMKLNAAKDSEQSFTHLVPRLFPFLRHTITSVRSAVLRALLTFLAIEGEGTKGWINGKALRLVYQNLLVERNEAVLKLSIQVWDALLDVLAAQGPEAFATEFQPHIEPLVTLTAHPIGVSRHPIPMDTTLFIRPSGQSYAPSGHASRRISPVSSAAEPAPRKRRRIEKPKEKDTPPPSAHNIDAPMMEGDVDLVGTDTIIRSKIYAATALGKAIAFWPAASRQAVFAPKLLPYLRSIYSTTQLTTCMIAEEYARSSGVKDDLSHDLAKALRVMVEGDRPACYGDLTSYLTIVRAQCQSLLNTFRDLGHIPPAKLPQLAVIVQGEPDASQYAFSITDGEKIIGTDFERLRKALTPASRVAALQQLLAAQSDAQNAIEEAKDVKQERDVRIKAAAAGAIVALDEIPKKPALTIKGMMDSVKNEENVELQKRSAASVAVLVEHVATNGKRVIVEKVVGNLVKFCCMETAETPEFHVNADVEIGILSLKKEEDIRDHPDAARFEKEARAARITRRGAKEALEQMVINFGAGLFQKIPILRTLIESPIKKTFEREDLPADIRDPESTLGQEVVDGLSTLRALVGKFHPDLHAFVLELLPLIAQALKSKLSVLRYAAAKCFATICSIMTVQGITMLVTKVLPNISNPVDVHYRQGAIECIYHLIHVMEDGILPYVIFLIVPVLGRMSDSDNDVRLIATTTFATLVKLVPLEAGIPDPPGLPQELLEGRDREREFIAQMLDAKKVEQFDIPVAIKADLRSYQQEGVNWLAFLNRYHLHGILCDDMGLGKTLQTICIVASDHHNRAEEFAKSGAPDVRRLPSLIVCPPTLSGHWQQEIRTYAPFLNPVAYVGPPGERAKVKSQLDTADIVITSYDICRNDIDVLAPMNWNYCVLDEGHLIKNSKTKTTIAVKRLLSNHRLILTGTPIQNNVLELWSLFDFLMPGFLGTEKVFQDRFAKPIAASRFSKSSSKEQEAGALAIEALHKQVLPFLLRRLKEEVLDDLPPKILQNYYCDLSDLQKRLFEDFTKKEGKTLAEKASNNDKESKQHIFQALQYMRKLCNSPALVMKPEHKQYAAIEQYLSKSGSSLRDAAHAPKLTALRDLLVDCGIGATPADGAHGDMPPTAAEAVSPHRALIFCQMKEMLDMVQDTVLKKMLPSVQFMRMDGSVEANKRQDIVNKFNSDPSYDVLLLTTSVGGLGLNLTGADTVIFVEHDWNPQKDMQAMDRAHRIGQKKVVNVYRIVTRGTLEEKILSLQRFKIDVASTVVNQQNAGLGTMETDQILDLFNLSTDSSEPPGGAGGAGAGDNINEDDAVDATGEVREKGKRGFLDELGELWDERQYQEEFDLDNFLATMKG</sequence>
<evidence type="ECO:0000256" key="4">
    <source>
        <dbReference type="ARBA" id="ARBA00022741"/>
    </source>
</evidence>
<evidence type="ECO:0000259" key="19">
    <source>
        <dbReference type="PROSITE" id="PS51194"/>
    </source>
</evidence>
<dbReference type="InterPro" id="IPR001650">
    <property type="entry name" value="Helicase_C-like"/>
</dbReference>
<dbReference type="GO" id="GO:0005634">
    <property type="term" value="C:nucleus"/>
    <property type="evidence" value="ECO:0007669"/>
    <property type="project" value="UniProtKB-SubCell"/>
</dbReference>
<evidence type="ECO:0000256" key="15">
    <source>
        <dbReference type="ARBA" id="ARBA00081280"/>
    </source>
</evidence>
<evidence type="ECO:0000256" key="3">
    <source>
        <dbReference type="ARBA" id="ARBA00022737"/>
    </source>
</evidence>
<dbReference type="InterPro" id="IPR022707">
    <property type="entry name" value="Mot1_central_dom"/>
</dbReference>
<feature type="region of interest" description="Disordered" evidence="17">
    <location>
        <begin position="267"/>
        <end position="297"/>
    </location>
</feature>
<evidence type="ECO:0000256" key="9">
    <source>
        <dbReference type="ARBA" id="ARBA00023125"/>
    </source>
</evidence>